<dbReference type="AlphaFoldDB" id="A0AAV7UHD4"/>
<organism evidence="1 2">
    <name type="scientific">Pleurodeles waltl</name>
    <name type="common">Iberian ribbed newt</name>
    <dbReference type="NCBI Taxonomy" id="8319"/>
    <lineage>
        <taxon>Eukaryota</taxon>
        <taxon>Metazoa</taxon>
        <taxon>Chordata</taxon>
        <taxon>Craniata</taxon>
        <taxon>Vertebrata</taxon>
        <taxon>Euteleostomi</taxon>
        <taxon>Amphibia</taxon>
        <taxon>Batrachia</taxon>
        <taxon>Caudata</taxon>
        <taxon>Salamandroidea</taxon>
        <taxon>Salamandridae</taxon>
        <taxon>Pleurodelinae</taxon>
        <taxon>Pleurodeles</taxon>
    </lineage>
</organism>
<protein>
    <submittedName>
        <fullName evidence="1">Uncharacterized protein</fullName>
    </submittedName>
</protein>
<comment type="caution">
    <text evidence="1">The sequence shown here is derived from an EMBL/GenBank/DDBJ whole genome shotgun (WGS) entry which is preliminary data.</text>
</comment>
<dbReference type="Proteomes" id="UP001066276">
    <property type="component" value="Chromosome 3_1"/>
</dbReference>
<keyword evidence="2" id="KW-1185">Reference proteome</keyword>
<sequence>MTCRADPLSGMVDTGVWHWLPVLPEGPECPGPLPKRSRCSVWPGARLDVRRGWSLHPAVRKGSGSAVMCQR</sequence>
<evidence type="ECO:0000313" key="2">
    <source>
        <dbReference type="Proteomes" id="UP001066276"/>
    </source>
</evidence>
<proteinExistence type="predicted"/>
<reference evidence="1" key="1">
    <citation type="journal article" date="2022" name="bioRxiv">
        <title>Sequencing and chromosome-scale assembly of the giantPleurodeles waltlgenome.</title>
        <authorList>
            <person name="Brown T."/>
            <person name="Elewa A."/>
            <person name="Iarovenko S."/>
            <person name="Subramanian E."/>
            <person name="Araus A.J."/>
            <person name="Petzold A."/>
            <person name="Susuki M."/>
            <person name="Suzuki K.-i.T."/>
            <person name="Hayashi T."/>
            <person name="Toyoda A."/>
            <person name="Oliveira C."/>
            <person name="Osipova E."/>
            <person name="Leigh N.D."/>
            <person name="Simon A."/>
            <person name="Yun M.H."/>
        </authorList>
    </citation>
    <scope>NUCLEOTIDE SEQUENCE</scope>
    <source>
        <strain evidence="1">20211129_DDA</strain>
        <tissue evidence="1">Liver</tissue>
    </source>
</reference>
<gene>
    <name evidence="1" type="ORF">NDU88_004551</name>
</gene>
<dbReference type="EMBL" id="JANPWB010000005">
    <property type="protein sequence ID" value="KAJ1187781.1"/>
    <property type="molecule type" value="Genomic_DNA"/>
</dbReference>
<name>A0AAV7UHD4_PLEWA</name>
<evidence type="ECO:0000313" key="1">
    <source>
        <dbReference type="EMBL" id="KAJ1187781.1"/>
    </source>
</evidence>
<accession>A0AAV7UHD4</accession>